<dbReference type="AlphaFoldDB" id="A0A067BBL2"/>
<protein>
    <recommendedName>
        <fullName evidence="1">NACHT domain-containing protein</fullName>
    </recommendedName>
</protein>
<name>A0A067BBL2_SAPPC</name>
<feature type="domain" description="NACHT" evidence="1">
    <location>
        <begin position="11"/>
        <end position="139"/>
    </location>
</feature>
<dbReference type="KEGG" id="spar:SPRG_18742"/>
<organism evidence="2 3">
    <name type="scientific">Saprolegnia parasitica (strain CBS 223.65)</name>
    <dbReference type="NCBI Taxonomy" id="695850"/>
    <lineage>
        <taxon>Eukaryota</taxon>
        <taxon>Sar</taxon>
        <taxon>Stramenopiles</taxon>
        <taxon>Oomycota</taxon>
        <taxon>Saprolegniomycetes</taxon>
        <taxon>Saprolegniales</taxon>
        <taxon>Saprolegniaceae</taxon>
        <taxon>Saprolegnia</taxon>
    </lineage>
</organism>
<proteinExistence type="predicted"/>
<reference evidence="2 3" key="1">
    <citation type="journal article" date="2013" name="PLoS Genet.">
        <title>Distinctive expansion of potential virulence genes in the genome of the oomycete fish pathogen Saprolegnia parasitica.</title>
        <authorList>
            <person name="Jiang R.H."/>
            <person name="de Bruijn I."/>
            <person name="Haas B.J."/>
            <person name="Belmonte R."/>
            <person name="Lobach L."/>
            <person name="Christie J."/>
            <person name="van den Ackerveken G."/>
            <person name="Bottin A."/>
            <person name="Bulone V."/>
            <person name="Diaz-Moreno S.M."/>
            <person name="Dumas B."/>
            <person name="Fan L."/>
            <person name="Gaulin E."/>
            <person name="Govers F."/>
            <person name="Grenville-Briggs L.J."/>
            <person name="Horner N.R."/>
            <person name="Levin J.Z."/>
            <person name="Mammella M."/>
            <person name="Meijer H.J."/>
            <person name="Morris P."/>
            <person name="Nusbaum C."/>
            <person name="Oome S."/>
            <person name="Phillips A.J."/>
            <person name="van Rooyen D."/>
            <person name="Rzeszutek E."/>
            <person name="Saraiva M."/>
            <person name="Secombes C.J."/>
            <person name="Seidl M.F."/>
            <person name="Snel B."/>
            <person name="Stassen J.H."/>
            <person name="Sykes S."/>
            <person name="Tripathy S."/>
            <person name="van den Berg H."/>
            <person name="Vega-Arreguin J.C."/>
            <person name="Wawra S."/>
            <person name="Young S.K."/>
            <person name="Zeng Q."/>
            <person name="Dieguez-Uribeondo J."/>
            <person name="Russ C."/>
            <person name="Tyler B.M."/>
            <person name="van West P."/>
        </authorList>
    </citation>
    <scope>NUCLEOTIDE SEQUENCE [LARGE SCALE GENOMIC DNA]</scope>
    <source>
        <strain evidence="2 3">CBS 223.65</strain>
    </source>
</reference>
<dbReference type="Pfam" id="PF05729">
    <property type="entry name" value="NACHT"/>
    <property type="match status" value="1"/>
</dbReference>
<evidence type="ECO:0000259" key="1">
    <source>
        <dbReference type="Pfam" id="PF05729"/>
    </source>
</evidence>
<dbReference type="GeneID" id="24140263"/>
<feature type="non-terminal residue" evidence="2">
    <location>
        <position position="1"/>
    </location>
</feature>
<dbReference type="InterPro" id="IPR027417">
    <property type="entry name" value="P-loop_NTPase"/>
</dbReference>
<dbReference type="Proteomes" id="UP000030745">
    <property type="component" value="Unassembled WGS sequence"/>
</dbReference>
<gene>
    <name evidence="2" type="ORF">SPRG_18742</name>
</gene>
<sequence length="185" mass="20700">ICSHLASRKARVVWLHGPSDVGKTQLACSAAHALQLTRIFARGITFISVEDIDETCPGVANDAGLDELKLQVDTWLAATADRSSEPQAATLILLDGVDALVASRPFVTWLDDLCIDKQYVQLLVTSRAVAWHIDELEAPHHKIEITPHTALAPSTRHQHRRRIQARDYDAQRHFEESWHTTSMRV</sequence>
<dbReference type="RefSeq" id="XP_012213574.1">
    <property type="nucleotide sequence ID" value="XM_012358184.1"/>
</dbReference>
<evidence type="ECO:0000313" key="2">
    <source>
        <dbReference type="EMBL" id="KDO15719.1"/>
    </source>
</evidence>
<evidence type="ECO:0000313" key="3">
    <source>
        <dbReference type="Proteomes" id="UP000030745"/>
    </source>
</evidence>
<dbReference type="Gene3D" id="3.40.50.300">
    <property type="entry name" value="P-loop containing nucleotide triphosphate hydrolases"/>
    <property type="match status" value="1"/>
</dbReference>
<dbReference type="EMBL" id="KK584612">
    <property type="protein sequence ID" value="KDO15719.1"/>
    <property type="molecule type" value="Genomic_DNA"/>
</dbReference>
<dbReference type="OrthoDB" id="10565373at2759"/>
<keyword evidence="3" id="KW-1185">Reference proteome</keyword>
<dbReference type="InterPro" id="IPR007111">
    <property type="entry name" value="NACHT_NTPase"/>
</dbReference>
<accession>A0A067BBL2</accession>
<dbReference type="SUPFAM" id="SSF52540">
    <property type="entry name" value="P-loop containing nucleoside triphosphate hydrolases"/>
    <property type="match status" value="1"/>
</dbReference>
<dbReference type="VEuPathDB" id="FungiDB:SPRG_18742"/>